<feature type="region of interest" description="Disordered" evidence="4">
    <location>
        <begin position="130"/>
        <end position="154"/>
    </location>
</feature>
<feature type="compositionally biased region" description="Basic and acidic residues" evidence="4">
    <location>
        <begin position="130"/>
        <end position="142"/>
    </location>
</feature>
<evidence type="ECO:0000313" key="10">
    <source>
        <dbReference type="RefSeq" id="XP_010249752.1"/>
    </source>
</evidence>
<dbReference type="PANTHER" id="PTHR23155:SF1232">
    <property type="entry name" value="OS09G0270700 PROTEIN"/>
    <property type="match status" value="1"/>
</dbReference>
<evidence type="ECO:0000256" key="3">
    <source>
        <dbReference type="ARBA" id="ARBA00022821"/>
    </source>
</evidence>
<feature type="domain" description="Disease resistance N-terminal" evidence="6">
    <location>
        <begin position="6"/>
        <end position="93"/>
    </location>
</feature>
<organism evidence="9 10">
    <name type="scientific">Nelumbo nucifera</name>
    <name type="common">Sacred lotus</name>
    <dbReference type="NCBI Taxonomy" id="4432"/>
    <lineage>
        <taxon>Eukaryota</taxon>
        <taxon>Viridiplantae</taxon>
        <taxon>Streptophyta</taxon>
        <taxon>Embryophyta</taxon>
        <taxon>Tracheophyta</taxon>
        <taxon>Spermatophyta</taxon>
        <taxon>Magnoliopsida</taxon>
        <taxon>Proteales</taxon>
        <taxon>Nelumbonaceae</taxon>
        <taxon>Nelumbo</taxon>
    </lineage>
</organism>
<dbReference type="GO" id="GO:0006952">
    <property type="term" value="P:defense response"/>
    <property type="evidence" value="ECO:0007669"/>
    <property type="project" value="UniProtKB-KW"/>
</dbReference>
<accession>A0A1U7ZNT4</accession>
<dbReference type="InterPro" id="IPR042197">
    <property type="entry name" value="Apaf_helical"/>
</dbReference>
<dbReference type="Gene3D" id="3.80.10.10">
    <property type="entry name" value="Ribonuclease Inhibitor"/>
    <property type="match status" value="1"/>
</dbReference>
<evidence type="ECO:0000256" key="4">
    <source>
        <dbReference type="SAM" id="MobiDB-lite"/>
    </source>
</evidence>
<name>A0A1U7ZNT4_NELNU</name>
<dbReference type="Gene3D" id="1.20.5.4130">
    <property type="match status" value="1"/>
</dbReference>
<dbReference type="InterPro" id="IPR055414">
    <property type="entry name" value="LRR_R13L4/SHOC2-like"/>
</dbReference>
<evidence type="ECO:0000259" key="7">
    <source>
        <dbReference type="Pfam" id="PF23559"/>
    </source>
</evidence>
<keyword evidence="2" id="KW-0547">Nucleotide-binding</keyword>
<dbReference type="FunFam" id="3.40.50.300:FF:001091">
    <property type="entry name" value="Probable disease resistance protein At1g61300"/>
    <property type="match status" value="1"/>
</dbReference>
<dbReference type="FunFam" id="1.10.8.430:FF:000003">
    <property type="entry name" value="Probable disease resistance protein At5g66910"/>
    <property type="match status" value="1"/>
</dbReference>
<reference evidence="10" key="1">
    <citation type="submission" date="2025-08" db="UniProtKB">
        <authorList>
            <consortium name="RefSeq"/>
        </authorList>
    </citation>
    <scope>IDENTIFICATION</scope>
</reference>
<protein>
    <submittedName>
        <fullName evidence="10">Disease resistance protein RPM1-like</fullName>
    </submittedName>
</protein>
<dbReference type="InterPro" id="IPR032675">
    <property type="entry name" value="LRR_dom_sf"/>
</dbReference>
<dbReference type="KEGG" id="nnu:104592222"/>
<keyword evidence="1" id="KW-0677">Repeat</keyword>
<dbReference type="GO" id="GO:0051707">
    <property type="term" value="P:response to other organism"/>
    <property type="evidence" value="ECO:0007669"/>
    <property type="project" value="UniProtKB-ARBA"/>
</dbReference>
<evidence type="ECO:0000259" key="6">
    <source>
        <dbReference type="Pfam" id="PF18052"/>
    </source>
</evidence>
<dbReference type="Gene3D" id="3.40.50.300">
    <property type="entry name" value="P-loop containing nucleotide triphosphate hydrolases"/>
    <property type="match status" value="1"/>
</dbReference>
<dbReference type="STRING" id="4432.A0A1U7ZNT4"/>
<dbReference type="InterPro" id="IPR036388">
    <property type="entry name" value="WH-like_DNA-bd_sf"/>
</dbReference>
<dbReference type="InterPro" id="IPR038005">
    <property type="entry name" value="RX-like_CC"/>
</dbReference>
<dbReference type="CDD" id="cd14798">
    <property type="entry name" value="RX-CC_like"/>
    <property type="match status" value="1"/>
</dbReference>
<dbReference type="FunFam" id="1.10.10.10:FF:000322">
    <property type="entry name" value="Probable disease resistance protein At1g63360"/>
    <property type="match status" value="1"/>
</dbReference>
<dbReference type="Gene3D" id="1.10.10.10">
    <property type="entry name" value="Winged helix-like DNA-binding domain superfamily/Winged helix DNA-binding domain"/>
    <property type="match status" value="1"/>
</dbReference>
<dbReference type="SUPFAM" id="SSF52540">
    <property type="entry name" value="P-loop containing nucleoside triphosphate hydrolases"/>
    <property type="match status" value="1"/>
</dbReference>
<dbReference type="Pfam" id="PF23598">
    <property type="entry name" value="LRR_14"/>
    <property type="match status" value="1"/>
</dbReference>
<evidence type="ECO:0000256" key="2">
    <source>
        <dbReference type="ARBA" id="ARBA00022741"/>
    </source>
</evidence>
<keyword evidence="3" id="KW-0611">Plant defense</keyword>
<evidence type="ECO:0000256" key="1">
    <source>
        <dbReference type="ARBA" id="ARBA00022737"/>
    </source>
</evidence>
<dbReference type="Pfam" id="PF18052">
    <property type="entry name" value="Rx_N"/>
    <property type="match status" value="1"/>
</dbReference>
<dbReference type="AlphaFoldDB" id="A0A1U7ZNT4"/>
<dbReference type="OrthoDB" id="690341at2759"/>
<dbReference type="InterPro" id="IPR027417">
    <property type="entry name" value="P-loop_NTPase"/>
</dbReference>
<keyword evidence="9" id="KW-1185">Reference proteome</keyword>
<dbReference type="Pfam" id="PF00931">
    <property type="entry name" value="NB-ARC"/>
    <property type="match status" value="1"/>
</dbReference>
<dbReference type="Proteomes" id="UP000189703">
    <property type="component" value="Unplaced"/>
</dbReference>
<evidence type="ECO:0000259" key="8">
    <source>
        <dbReference type="Pfam" id="PF23598"/>
    </source>
</evidence>
<dbReference type="RefSeq" id="XP_010249752.1">
    <property type="nucleotide sequence ID" value="XM_010251450.2"/>
</dbReference>
<dbReference type="Pfam" id="PF23559">
    <property type="entry name" value="WHD_DRP"/>
    <property type="match status" value="1"/>
</dbReference>
<proteinExistence type="predicted"/>
<dbReference type="OMA" id="CKGAFWS"/>
<gene>
    <name evidence="10" type="primary">LOC104592222</name>
</gene>
<dbReference type="Gene3D" id="1.10.8.430">
    <property type="entry name" value="Helical domain of apoptotic protease-activating factors"/>
    <property type="match status" value="1"/>
</dbReference>
<dbReference type="InterPro" id="IPR044974">
    <property type="entry name" value="Disease_R_plants"/>
</dbReference>
<dbReference type="FunCoup" id="A0A1U7ZNT4">
    <property type="interactions" value="426"/>
</dbReference>
<dbReference type="PRINTS" id="PR00364">
    <property type="entry name" value="DISEASERSIST"/>
</dbReference>
<feature type="domain" description="NB-ARC" evidence="5">
    <location>
        <begin position="171"/>
        <end position="359"/>
    </location>
</feature>
<dbReference type="SUPFAM" id="SSF52058">
    <property type="entry name" value="L domain-like"/>
    <property type="match status" value="1"/>
</dbReference>
<dbReference type="GeneID" id="104592222"/>
<evidence type="ECO:0000259" key="5">
    <source>
        <dbReference type="Pfam" id="PF00931"/>
    </source>
</evidence>
<dbReference type="PANTHER" id="PTHR23155">
    <property type="entry name" value="DISEASE RESISTANCE PROTEIN RP"/>
    <property type="match status" value="1"/>
</dbReference>
<dbReference type="InterPro" id="IPR058922">
    <property type="entry name" value="WHD_DRP"/>
</dbReference>
<dbReference type="InterPro" id="IPR041118">
    <property type="entry name" value="Rx_N"/>
</dbReference>
<dbReference type="eggNOG" id="KOG4658">
    <property type="taxonomic scope" value="Eukaryota"/>
</dbReference>
<feature type="domain" description="Disease resistance protein winged helix" evidence="7">
    <location>
        <begin position="445"/>
        <end position="514"/>
    </location>
</feature>
<dbReference type="InterPro" id="IPR002182">
    <property type="entry name" value="NB-ARC"/>
</dbReference>
<sequence>MADGLVQALVGNILSLVEKEGSSIIGVRSEFNEIKRELESMISFLKDAERMKLTGEVVKTRVKQVRDMVYDVEDIIDEFRYLMNSQRKRSKFKNAIVQTAKLPKNTWVKHEMAKRLQEINKKIKEIPERRKRYDCNSTEESHTSSSRRSQHQLGPFPFIEGDSVLGFEKHEKILTKWLLDEEPECTVISVVGMGGSGKTTLVTKVYNAEIEKKSFSCYAWVTVSQAASNVENLLRSMIKEFMVNKKMGLDDLITTNYCQLVETTKSMDYSHLVKTLRNHLEKQRYVIVLDDIWDINDNLWLKISSALPRNKHRSRVLLTTRKENIANFSFERRKHIYYLEHLPKEAAWDLFCRKAFSADKGCPEQLEQTARALAEKCNGLPLAIIAMGSLMHSKGVMEQEWSEVIESLNSELSNNPLLEPVKSILSLSFSDLPYYLKHCFLYCCLFPEDYVIRRKRLIRLWIAEGFVEKRENKTLEKVADSYLTDLINRNMLQVVRKNNNGRPKECRMHDVMREVGLSISKEHNFLVLDNNNDGRPRRLAVHKVNDHIQSGSQMSQLRSLLVFSATADDGAISHQSLLNTLLPKFRLLRVLDLQGVPIKTVPNEVTSLFNLQCLNLRKTLITELPYPFGHLINLLTLDISDTEVKVLPGDIVNLKNLRHLIMYHYNLKNYATFDHLSGTWAPSDIVRLKSLQVLASIEAAEVDMIRKLGELTQLKRFEVTKIRADAGIELCNSIQKMKQLHRLFVMATDENVSLKMDTLEQPPLHLSRVTLVGKLGGIPKWFRSLESLTFLFLKWSRLRDDPIPSIQALSKLQHLTLFNAYDGSRLRFIKGSFPNLKILRLWNLPLLNQVDIEQGAMPNVEDLWLSGSKRLKMIPHGIQHLTKLKELTLEDVSTELVKRLRGEAPDRTKVKHISKINHYWKAGFGWSSENL</sequence>
<evidence type="ECO:0000313" key="9">
    <source>
        <dbReference type="Proteomes" id="UP000189703"/>
    </source>
</evidence>
<feature type="domain" description="Disease resistance R13L4/SHOC-2-like LRR" evidence="8">
    <location>
        <begin position="575"/>
        <end position="889"/>
    </location>
</feature>
<dbReference type="GO" id="GO:0043531">
    <property type="term" value="F:ADP binding"/>
    <property type="evidence" value="ECO:0007669"/>
    <property type="project" value="InterPro"/>
</dbReference>